<evidence type="ECO:0000313" key="10">
    <source>
        <dbReference type="EMBL" id="RWA05301.1"/>
    </source>
</evidence>
<feature type="transmembrane region" description="Helical" evidence="8">
    <location>
        <begin position="365"/>
        <end position="385"/>
    </location>
</feature>
<feature type="transmembrane region" description="Helical" evidence="8">
    <location>
        <begin position="309"/>
        <end position="330"/>
    </location>
</feature>
<feature type="transmembrane region" description="Helical" evidence="8">
    <location>
        <begin position="455"/>
        <end position="473"/>
    </location>
</feature>
<feature type="transmembrane region" description="Helical" evidence="8">
    <location>
        <begin position="248"/>
        <end position="271"/>
    </location>
</feature>
<feature type="transmembrane region" description="Helical" evidence="8">
    <location>
        <begin position="507"/>
        <end position="530"/>
    </location>
</feature>
<dbReference type="Pfam" id="PF07690">
    <property type="entry name" value="MFS_1"/>
    <property type="match status" value="1"/>
</dbReference>
<organism evidence="10 11">
    <name type="scientific">Xylaria grammica</name>
    <dbReference type="NCBI Taxonomy" id="363999"/>
    <lineage>
        <taxon>Eukaryota</taxon>
        <taxon>Fungi</taxon>
        <taxon>Dikarya</taxon>
        <taxon>Ascomycota</taxon>
        <taxon>Pezizomycotina</taxon>
        <taxon>Sordariomycetes</taxon>
        <taxon>Xylariomycetidae</taxon>
        <taxon>Xylariales</taxon>
        <taxon>Xylariaceae</taxon>
        <taxon>Xylaria</taxon>
    </lineage>
</organism>
<feature type="transmembrane region" description="Helical" evidence="8">
    <location>
        <begin position="480"/>
        <end position="501"/>
    </location>
</feature>
<protein>
    <recommendedName>
        <fullName evidence="9">Major facilitator superfamily (MFS) profile domain-containing protein</fullName>
    </recommendedName>
</protein>
<feature type="transmembrane region" description="Helical" evidence="8">
    <location>
        <begin position="209"/>
        <end position="236"/>
    </location>
</feature>
<evidence type="ECO:0000259" key="9">
    <source>
        <dbReference type="PROSITE" id="PS50850"/>
    </source>
</evidence>
<feature type="transmembrane region" description="Helical" evidence="8">
    <location>
        <begin position="542"/>
        <end position="565"/>
    </location>
</feature>
<dbReference type="InterPro" id="IPR020846">
    <property type="entry name" value="MFS_dom"/>
</dbReference>
<reference evidence="10 11" key="1">
    <citation type="submission" date="2018-12" db="EMBL/GenBank/DDBJ databases">
        <title>Draft genome sequence of Xylaria grammica IHI A82.</title>
        <authorList>
            <person name="Buettner E."/>
            <person name="Kellner H."/>
        </authorList>
    </citation>
    <scope>NUCLEOTIDE SEQUENCE [LARGE SCALE GENOMIC DNA]</scope>
    <source>
        <strain evidence="10 11">IHI A82</strain>
    </source>
</reference>
<feature type="region of interest" description="Disordered" evidence="7">
    <location>
        <begin position="128"/>
        <end position="195"/>
    </location>
</feature>
<feature type="domain" description="Major facilitator superfamily (MFS) profile" evidence="9">
    <location>
        <begin position="210"/>
        <end position="598"/>
    </location>
</feature>
<feature type="compositionally biased region" description="Polar residues" evidence="7">
    <location>
        <begin position="164"/>
        <end position="176"/>
    </location>
</feature>
<dbReference type="InterPro" id="IPR011701">
    <property type="entry name" value="MFS"/>
</dbReference>
<feature type="transmembrane region" description="Helical" evidence="8">
    <location>
        <begin position="406"/>
        <end position="435"/>
    </location>
</feature>
<dbReference type="InterPro" id="IPR036259">
    <property type="entry name" value="MFS_trans_sf"/>
</dbReference>
<keyword evidence="6 8" id="KW-0472">Membrane</keyword>
<sequence>MPEYQILLSAPLHSPVLSTSATSTATSIITTPLPGYLAGYSTASTVPAAARTSPQVAGSQGRRVARAYGSNAERDLTDTTTTAAATAAAAAAAASAADTHTAYKYRSTLTHVFKSRLELLRIWPGSKMEPSGAPIADPPSEMHDSEKTDIERADVEKNSAVLRPSSNTSGNIPNTGASLDPDPSPSPNPNLDADAAADLPPLDTSLRGWLSVVGGFACLFVSFGWATCIGVFQAYYSTHQLRNYNASAIGWIPSVETFFLFLGVPIFGGLFDYLGPTVLLIIGGIMHVGGLFGLANSETYVQIFFTQSVISAVGTGAIFVAGTTAVGTWFRDRRGLALGIMSAGSAVGAVIGTAVIPVLFDSIGFAWTLRAVAITYFILLLVAVATTSRRPQPANRSRDPFRVSQLFPVSLLKSLPVLTLSIACFFYFFGVFIPYNYIVIEAEDDGDGPRAANNLLVILSATSTVGRVMPGWLGDRYGRFNTTIIFTMFSVVLVVGLWIGAPWRTGRIAFAALYGFGSGTFVSMVPTLVAQVCPDMSKLGTYLGAVYILIAPSVLINQPIAGVLASAGESNERDVYVWLKVFCGVVMFLGVLGFMASRAAYTGRAGNPWKWGRV</sequence>
<keyword evidence="5 8" id="KW-1133">Transmembrane helix</keyword>
<dbReference type="PANTHER" id="PTHR11360:SF224">
    <property type="entry name" value="MAJOR FACILITATOR SUPERFAMILY (MFS) PROFILE DOMAIN-CONTAINING PROTEIN-RELATED"/>
    <property type="match status" value="1"/>
</dbReference>
<comment type="similarity">
    <text evidence="2">Belongs to the major facilitator superfamily. Monocarboxylate porter (TC 2.A.1.13) family.</text>
</comment>
<keyword evidence="11" id="KW-1185">Reference proteome</keyword>
<dbReference type="AlphaFoldDB" id="A0A439CT86"/>
<evidence type="ECO:0000256" key="4">
    <source>
        <dbReference type="ARBA" id="ARBA00022692"/>
    </source>
</evidence>
<accession>A0A439CT86</accession>
<evidence type="ECO:0000256" key="8">
    <source>
        <dbReference type="SAM" id="Phobius"/>
    </source>
</evidence>
<dbReference type="SUPFAM" id="SSF103473">
    <property type="entry name" value="MFS general substrate transporter"/>
    <property type="match status" value="1"/>
</dbReference>
<feature type="transmembrane region" description="Helical" evidence="8">
    <location>
        <begin position="278"/>
        <end position="297"/>
    </location>
</feature>
<feature type="compositionally biased region" description="Basic and acidic residues" evidence="7">
    <location>
        <begin position="140"/>
        <end position="157"/>
    </location>
</feature>
<dbReference type="GO" id="GO:0022857">
    <property type="term" value="F:transmembrane transporter activity"/>
    <property type="evidence" value="ECO:0007669"/>
    <property type="project" value="InterPro"/>
</dbReference>
<feature type="transmembrane region" description="Helical" evidence="8">
    <location>
        <begin position="577"/>
        <end position="596"/>
    </location>
</feature>
<name>A0A439CT86_9PEZI</name>
<dbReference type="GO" id="GO:0016020">
    <property type="term" value="C:membrane"/>
    <property type="evidence" value="ECO:0007669"/>
    <property type="project" value="UniProtKB-SubCell"/>
</dbReference>
<dbReference type="PANTHER" id="PTHR11360">
    <property type="entry name" value="MONOCARBOXYLATE TRANSPORTER"/>
    <property type="match status" value="1"/>
</dbReference>
<comment type="caution">
    <text evidence="10">The sequence shown here is derived from an EMBL/GenBank/DDBJ whole genome shotgun (WGS) entry which is preliminary data.</text>
</comment>
<feature type="transmembrane region" description="Helical" evidence="8">
    <location>
        <begin position="337"/>
        <end position="359"/>
    </location>
</feature>
<evidence type="ECO:0000256" key="1">
    <source>
        <dbReference type="ARBA" id="ARBA00004141"/>
    </source>
</evidence>
<keyword evidence="4 8" id="KW-0812">Transmembrane</keyword>
<evidence type="ECO:0000256" key="3">
    <source>
        <dbReference type="ARBA" id="ARBA00022448"/>
    </source>
</evidence>
<dbReference type="EMBL" id="RYZI01000456">
    <property type="protein sequence ID" value="RWA05301.1"/>
    <property type="molecule type" value="Genomic_DNA"/>
</dbReference>
<keyword evidence="3" id="KW-0813">Transport</keyword>
<dbReference type="PROSITE" id="PS50850">
    <property type="entry name" value="MFS"/>
    <property type="match status" value="1"/>
</dbReference>
<evidence type="ECO:0000256" key="5">
    <source>
        <dbReference type="ARBA" id="ARBA00022989"/>
    </source>
</evidence>
<dbReference type="InterPro" id="IPR050327">
    <property type="entry name" value="Proton-linked_MCT"/>
</dbReference>
<comment type="subcellular location">
    <subcellularLocation>
        <location evidence="1">Membrane</location>
        <topology evidence="1">Multi-pass membrane protein</topology>
    </subcellularLocation>
</comment>
<dbReference type="Gene3D" id="1.20.1250.20">
    <property type="entry name" value="MFS general substrate transporter like domains"/>
    <property type="match status" value="1"/>
</dbReference>
<dbReference type="Proteomes" id="UP000286045">
    <property type="component" value="Unassembled WGS sequence"/>
</dbReference>
<evidence type="ECO:0000256" key="2">
    <source>
        <dbReference type="ARBA" id="ARBA00006727"/>
    </source>
</evidence>
<proteinExistence type="inferred from homology"/>
<evidence type="ECO:0000313" key="11">
    <source>
        <dbReference type="Proteomes" id="UP000286045"/>
    </source>
</evidence>
<evidence type="ECO:0000256" key="7">
    <source>
        <dbReference type="SAM" id="MobiDB-lite"/>
    </source>
</evidence>
<gene>
    <name evidence="10" type="ORF">EKO27_g9803</name>
</gene>
<evidence type="ECO:0000256" key="6">
    <source>
        <dbReference type="ARBA" id="ARBA00023136"/>
    </source>
</evidence>